<dbReference type="AlphaFoldDB" id="A0A0Q3TE17"/>
<keyword evidence="3" id="KW-1185">Reference proteome</keyword>
<feature type="transmembrane region" description="Helical" evidence="1">
    <location>
        <begin position="12"/>
        <end position="34"/>
    </location>
</feature>
<dbReference type="EMBL" id="LJJC01000004">
    <property type="protein sequence ID" value="KQL52302.1"/>
    <property type="molecule type" value="Genomic_DNA"/>
</dbReference>
<name>A0A0Q3TE17_9BACI</name>
<comment type="caution">
    <text evidence="2">The sequence shown here is derived from an EMBL/GenBank/DDBJ whole genome shotgun (WGS) entry which is preliminary data.</text>
</comment>
<accession>A0A0Q3TE17</accession>
<dbReference type="Proteomes" id="UP000051888">
    <property type="component" value="Unassembled WGS sequence"/>
</dbReference>
<dbReference type="PATRIC" id="fig|157838.3.peg.269"/>
<keyword evidence="1" id="KW-1133">Transmembrane helix</keyword>
<keyword evidence="1" id="KW-0472">Membrane</keyword>
<organism evidence="2 3">
    <name type="scientific">Heyndrickxia shackletonii</name>
    <dbReference type="NCBI Taxonomy" id="157838"/>
    <lineage>
        <taxon>Bacteria</taxon>
        <taxon>Bacillati</taxon>
        <taxon>Bacillota</taxon>
        <taxon>Bacilli</taxon>
        <taxon>Bacillales</taxon>
        <taxon>Bacillaceae</taxon>
        <taxon>Heyndrickxia</taxon>
    </lineage>
</organism>
<dbReference type="STRING" id="157838.AN964_01245"/>
<keyword evidence="1" id="KW-0812">Transmembrane</keyword>
<dbReference type="RefSeq" id="WP_055737983.1">
    <property type="nucleotide sequence ID" value="NZ_LJJC01000004.1"/>
</dbReference>
<proteinExistence type="predicted"/>
<gene>
    <name evidence="2" type="ORF">AN964_01245</name>
</gene>
<evidence type="ECO:0000313" key="3">
    <source>
        <dbReference type="Proteomes" id="UP000051888"/>
    </source>
</evidence>
<sequence>MKNFIISPYSTALTFIFSTIGFIFSMLFQDMAYWGKDTMVWYNVGAIMSYVSSILALIFLVFLVIRIKHLVLYLIP</sequence>
<reference evidence="2 3" key="1">
    <citation type="submission" date="2015-09" db="EMBL/GenBank/DDBJ databases">
        <title>Genome sequencing project for genomic taxonomy and phylogenomics of Bacillus-like bacteria.</title>
        <authorList>
            <person name="Liu B."/>
            <person name="Wang J."/>
            <person name="Zhu Y."/>
            <person name="Liu G."/>
            <person name="Chen Q."/>
            <person name="Chen Z."/>
            <person name="Lan J."/>
            <person name="Che J."/>
            <person name="Ge C."/>
            <person name="Shi H."/>
            <person name="Pan Z."/>
            <person name="Liu X."/>
        </authorList>
    </citation>
    <scope>NUCLEOTIDE SEQUENCE [LARGE SCALE GENOMIC DNA]</scope>
    <source>
        <strain evidence="2 3">LMG 18435</strain>
    </source>
</reference>
<feature type="transmembrane region" description="Helical" evidence="1">
    <location>
        <begin position="40"/>
        <end position="65"/>
    </location>
</feature>
<evidence type="ECO:0000313" key="2">
    <source>
        <dbReference type="EMBL" id="KQL52302.1"/>
    </source>
</evidence>
<evidence type="ECO:0000256" key="1">
    <source>
        <dbReference type="SAM" id="Phobius"/>
    </source>
</evidence>
<protein>
    <submittedName>
        <fullName evidence="2">Uncharacterized protein</fullName>
    </submittedName>
</protein>